<organism evidence="1 2">
    <name type="scientific">Alteripontixanthobacter maritimus</name>
    <dbReference type="NCBI Taxonomy" id="2161824"/>
    <lineage>
        <taxon>Bacteria</taxon>
        <taxon>Pseudomonadati</taxon>
        <taxon>Pseudomonadota</taxon>
        <taxon>Alphaproteobacteria</taxon>
        <taxon>Sphingomonadales</taxon>
        <taxon>Erythrobacteraceae</taxon>
        <taxon>Alteripontixanthobacter</taxon>
    </lineage>
</organism>
<sequence>MVAFGDTDRERKEEECRDARKRIARGDKTALPKGCRPLKPVTIYIPTVQIGIDRAAK</sequence>
<name>A0A369Q9T3_9SPHN</name>
<dbReference type="AlphaFoldDB" id="A0A369Q9T3"/>
<evidence type="ECO:0000313" key="2">
    <source>
        <dbReference type="Proteomes" id="UP000253727"/>
    </source>
</evidence>
<accession>A0A369Q9T3</accession>
<evidence type="ECO:0000313" key="1">
    <source>
        <dbReference type="EMBL" id="RDC59669.1"/>
    </source>
</evidence>
<proteinExistence type="predicted"/>
<comment type="caution">
    <text evidence="1">The sequence shown here is derived from an EMBL/GenBank/DDBJ whole genome shotgun (WGS) entry which is preliminary data.</text>
</comment>
<protein>
    <submittedName>
        <fullName evidence="1">Uncharacterized protein</fullName>
    </submittedName>
</protein>
<gene>
    <name evidence="1" type="ORF">HME9302_00860</name>
</gene>
<dbReference type="EMBL" id="QBKA01000002">
    <property type="protein sequence ID" value="RDC59669.1"/>
    <property type="molecule type" value="Genomic_DNA"/>
</dbReference>
<reference evidence="1 2" key="1">
    <citation type="submission" date="2018-04" db="EMBL/GenBank/DDBJ databases">
        <title>Altererythrobacter sp. HME9302 genome sequencing and assembly.</title>
        <authorList>
            <person name="Kang H."/>
            <person name="Kim H."/>
            <person name="Joh K."/>
        </authorList>
    </citation>
    <scope>NUCLEOTIDE SEQUENCE [LARGE SCALE GENOMIC DNA]</scope>
    <source>
        <strain evidence="1 2">HME9302</strain>
    </source>
</reference>
<keyword evidence="2" id="KW-1185">Reference proteome</keyword>
<dbReference type="Proteomes" id="UP000253727">
    <property type="component" value="Unassembled WGS sequence"/>
</dbReference>